<evidence type="ECO:0000313" key="2">
    <source>
        <dbReference type="Proteomes" id="UP000235023"/>
    </source>
</evidence>
<dbReference type="OrthoDB" id="1164111at2759"/>
<dbReference type="EMBL" id="KZ559521">
    <property type="protein sequence ID" value="PLN83173.1"/>
    <property type="molecule type" value="Genomic_DNA"/>
</dbReference>
<reference evidence="2" key="1">
    <citation type="submission" date="2017-12" db="EMBL/GenBank/DDBJ databases">
        <authorList>
            <consortium name="DOE Joint Genome Institute"/>
            <person name="Mondo S.J."/>
            <person name="Kjaerbolling I."/>
            <person name="Vesth T.C."/>
            <person name="Frisvad J.C."/>
            <person name="Nybo J.L."/>
            <person name="Theobald S."/>
            <person name="Kuo A."/>
            <person name="Bowyer P."/>
            <person name="Matsuda Y."/>
            <person name="Lyhne E.K."/>
            <person name="Kogle M.E."/>
            <person name="Clum A."/>
            <person name="Lipzen A."/>
            <person name="Salamov A."/>
            <person name="Ngan C.Y."/>
            <person name="Daum C."/>
            <person name="Chiniquy J."/>
            <person name="Barry K."/>
            <person name="LaButti K."/>
            <person name="Haridas S."/>
            <person name="Simmons B.A."/>
            <person name="Magnuson J.K."/>
            <person name="Mortensen U.H."/>
            <person name="Larsen T.O."/>
            <person name="Grigoriev I.V."/>
            <person name="Baker S.E."/>
            <person name="Andersen M.R."/>
            <person name="Nordberg H.P."/>
            <person name="Cantor M.N."/>
            <person name="Hua S.X."/>
        </authorList>
    </citation>
    <scope>NUCLEOTIDE SEQUENCE [LARGE SCALE GENOMIC DNA]</scope>
    <source>
        <strain evidence="2">IBT 19404</strain>
    </source>
</reference>
<gene>
    <name evidence="1" type="ORF">BDW42DRAFT_69416</name>
</gene>
<keyword evidence="2" id="KW-1185">Reference proteome</keyword>
<dbReference type="Proteomes" id="UP000235023">
    <property type="component" value="Unassembled WGS sequence"/>
</dbReference>
<protein>
    <submittedName>
        <fullName evidence="1">Uncharacterized protein</fullName>
    </submittedName>
</protein>
<organism evidence="1 2">
    <name type="scientific">Aspergillus taichungensis</name>
    <dbReference type="NCBI Taxonomy" id="482145"/>
    <lineage>
        <taxon>Eukaryota</taxon>
        <taxon>Fungi</taxon>
        <taxon>Dikarya</taxon>
        <taxon>Ascomycota</taxon>
        <taxon>Pezizomycotina</taxon>
        <taxon>Eurotiomycetes</taxon>
        <taxon>Eurotiomycetidae</taxon>
        <taxon>Eurotiales</taxon>
        <taxon>Aspergillaceae</taxon>
        <taxon>Aspergillus</taxon>
        <taxon>Aspergillus subgen. Circumdati</taxon>
    </lineage>
</organism>
<accession>A0A2J5I086</accession>
<name>A0A2J5I086_9EURO</name>
<proteinExistence type="predicted"/>
<sequence length="88" mass="9890">MGASFGFFCVCCFVVRFPVRPWGLSPGMSSRLSPEAGVCEECMVLFSLPFVFLRWLEWYLYLDLLSWASSTYDCVFGVASPGSGVIYF</sequence>
<dbReference type="AlphaFoldDB" id="A0A2J5I086"/>
<evidence type="ECO:0000313" key="1">
    <source>
        <dbReference type="EMBL" id="PLN83173.1"/>
    </source>
</evidence>